<dbReference type="Proteomes" id="UP000575898">
    <property type="component" value="Unassembled WGS sequence"/>
</dbReference>
<dbReference type="EMBL" id="JACHHY010000031">
    <property type="protein sequence ID" value="MBB5020331.1"/>
    <property type="molecule type" value="Genomic_DNA"/>
</dbReference>
<sequence>MRHPVHIVMMCSDPHAQYSSITIIADIHVTQMEDKWTGADKWLETFRDVLERRHGNGPQGIGSINSDCQQYAVSD</sequence>
<keyword evidence="2" id="KW-1185">Reference proteome</keyword>
<reference evidence="1 2" key="1">
    <citation type="submission" date="2020-08" db="EMBL/GenBank/DDBJ databases">
        <title>Genomic Encyclopedia of Type Strains, Phase IV (KMG-IV): sequencing the most valuable type-strain genomes for metagenomic binning, comparative biology and taxonomic classification.</title>
        <authorList>
            <person name="Goeker M."/>
        </authorList>
    </citation>
    <scope>NUCLEOTIDE SEQUENCE [LARGE SCALE GENOMIC DNA]</scope>
    <source>
        <strain evidence="1 2">DSM 27165</strain>
    </source>
</reference>
<evidence type="ECO:0000313" key="1">
    <source>
        <dbReference type="EMBL" id="MBB5020331.1"/>
    </source>
</evidence>
<evidence type="ECO:0000313" key="2">
    <source>
        <dbReference type="Proteomes" id="UP000575898"/>
    </source>
</evidence>
<proteinExistence type="predicted"/>
<organism evidence="1 2">
    <name type="scientific">Chitinivorax tropicus</name>
    <dbReference type="NCBI Taxonomy" id="714531"/>
    <lineage>
        <taxon>Bacteria</taxon>
        <taxon>Pseudomonadati</taxon>
        <taxon>Pseudomonadota</taxon>
        <taxon>Betaproteobacteria</taxon>
        <taxon>Chitinivorax</taxon>
    </lineage>
</organism>
<accession>A0A840MYV1</accession>
<gene>
    <name evidence="1" type="ORF">HNQ59_003650</name>
</gene>
<protein>
    <submittedName>
        <fullName evidence="1">Uncharacterized protein</fullName>
    </submittedName>
</protein>
<name>A0A840MYV1_9PROT</name>
<comment type="caution">
    <text evidence="1">The sequence shown here is derived from an EMBL/GenBank/DDBJ whole genome shotgun (WGS) entry which is preliminary data.</text>
</comment>
<dbReference type="AlphaFoldDB" id="A0A840MYV1"/>